<protein>
    <submittedName>
        <fullName evidence="2">GM13481</fullName>
    </submittedName>
</protein>
<feature type="region of interest" description="Disordered" evidence="1">
    <location>
        <begin position="217"/>
        <end position="243"/>
    </location>
</feature>
<gene>
    <name evidence="2" type="primary">Dsec\GM13481</name>
    <name evidence="2" type="ORF">Dsec_GM13481</name>
</gene>
<feature type="compositionally biased region" description="Acidic residues" evidence="1">
    <location>
        <begin position="369"/>
        <end position="378"/>
    </location>
</feature>
<dbReference type="EMBL" id="CH480832">
    <property type="protein sequence ID" value="EDW46217.1"/>
    <property type="molecule type" value="Genomic_DNA"/>
</dbReference>
<sequence length="378" mass="43547">MEDDIDRDRDQWNGNTDMDSQSGICPAENPQDMKYEKKDNCKADKKMVKDEDDDEDADPARNSDDDDINDGDEDNGDDEANEEEDGEINFEDEAFVARINCLMGALNKHIKAMADNLQILQCRLIKKNDNLCKNNNQGTTPTEHPSLKWSKKPDFYGSSEPCGDDNCHIEESVDSKEVQPQAFAEDRRVLVPPLFQLFHGPVQLQTTLNSGQDITGSKSRYWMSSPESSDEFQASSQVQPDEKNQVRYEGYEAKLRRLMDSRDEIERNKPSYYDYDDESDMFEKMTDQEYEAQSNSHKGQNVEPMDEVLDTSDLDMHLDYRMYKNMARSQRKSPQKTPDSWAMLVKEEKDEMQLGKMKRGGHFGADCQMIDEGDEEQH</sequence>
<dbReference type="PhylomeDB" id="B4IEW3"/>
<feature type="compositionally biased region" description="Basic and acidic residues" evidence="1">
    <location>
        <begin position="31"/>
        <end position="49"/>
    </location>
</feature>
<feature type="compositionally biased region" description="Basic and acidic residues" evidence="1">
    <location>
        <begin position="1"/>
        <end position="11"/>
    </location>
</feature>
<keyword evidence="3" id="KW-1185">Reference proteome</keyword>
<evidence type="ECO:0000313" key="2">
    <source>
        <dbReference type="EMBL" id="EDW46217.1"/>
    </source>
</evidence>
<feature type="compositionally biased region" description="Polar residues" evidence="1">
    <location>
        <begin position="12"/>
        <end position="23"/>
    </location>
</feature>
<organism evidence="3">
    <name type="scientific">Drosophila sechellia</name>
    <name type="common">Fruit fly</name>
    <dbReference type="NCBI Taxonomy" id="7238"/>
    <lineage>
        <taxon>Eukaryota</taxon>
        <taxon>Metazoa</taxon>
        <taxon>Ecdysozoa</taxon>
        <taxon>Arthropoda</taxon>
        <taxon>Hexapoda</taxon>
        <taxon>Insecta</taxon>
        <taxon>Pterygota</taxon>
        <taxon>Neoptera</taxon>
        <taxon>Endopterygota</taxon>
        <taxon>Diptera</taxon>
        <taxon>Brachycera</taxon>
        <taxon>Muscomorpha</taxon>
        <taxon>Ephydroidea</taxon>
        <taxon>Drosophilidae</taxon>
        <taxon>Drosophila</taxon>
        <taxon>Sophophora</taxon>
    </lineage>
</organism>
<feature type="compositionally biased region" description="Polar residues" evidence="1">
    <location>
        <begin position="225"/>
        <end position="239"/>
    </location>
</feature>
<dbReference type="Proteomes" id="UP000001292">
    <property type="component" value="Unassembled WGS sequence"/>
</dbReference>
<name>B4IEW3_DROSE</name>
<evidence type="ECO:0000313" key="3">
    <source>
        <dbReference type="Proteomes" id="UP000001292"/>
    </source>
</evidence>
<feature type="compositionally biased region" description="Acidic residues" evidence="1">
    <location>
        <begin position="64"/>
        <end position="89"/>
    </location>
</feature>
<accession>B4IEW3</accession>
<proteinExistence type="predicted"/>
<evidence type="ECO:0000256" key="1">
    <source>
        <dbReference type="SAM" id="MobiDB-lite"/>
    </source>
</evidence>
<dbReference type="OMA" id="HKHTKAM"/>
<dbReference type="HOGENOM" id="CLU_062102_0_0_1"/>
<reference evidence="2 3" key="1">
    <citation type="journal article" date="2007" name="Nature">
        <title>Evolution of genes and genomes on the Drosophila phylogeny.</title>
        <authorList>
            <consortium name="Drosophila 12 Genomes Consortium"/>
            <person name="Clark A.G."/>
            <person name="Eisen M.B."/>
            <person name="Smith D.R."/>
            <person name="Bergman C.M."/>
            <person name="Oliver B."/>
            <person name="Markow T.A."/>
            <person name="Kaufman T.C."/>
            <person name="Kellis M."/>
            <person name="Gelbart W."/>
            <person name="Iyer V.N."/>
            <person name="Pollard D.A."/>
            <person name="Sackton T.B."/>
            <person name="Larracuente A.M."/>
            <person name="Singh N.D."/>
            <person name="Abad J.P."/>
            <person name="Abt D.N."/>
            <person name="Adryan B."/>
            <person name="Aguade M."/>
            <person name="Akashi H."/>
            <person name="Anderson W.W."/>
            <person name="Aquadro C.F."/>
            <person name="Ardell D.H."/>
            <person name="Arguello R."/>
            <person name="Artieri C.G."/>
            <person name="Barbash D.A."/>
            <person name="Barker D."/>
            <person name="Barsanti P."/>
            <person name="Batterham P."/>
            <person name="Batzoglou S."/>
            <person name="Begun D."/>
            <person name="Bhutkar A."/>
            <person name="Blanco E."/>
            <person name="Bosak S.A."/>
            <person name="Bradley R.K."/>
            <person name="Brand A.D."/>
            <person name="Brent M.R."/>
            <person name="Brooks A.N."/>
            <person name="Brown R.H."/>
            <person name="Butlin R.K."/>
            <person name="Caggese C."/>
            <person name="Calvi B.R."/>
            <person name="Bernardo de Carvalho A."/>
            <person name="Caspi A."/>
            <person name="Castrezana S."/>
            <person name="Celniker S.E."/>
            <person name="Chang J.L."/>
            <person name="Chapple C."/>
            <person name="Chatterji S."/>
            <person name="Chinwalla A."/>
            <person name="Civetta A."/>
            <person name="Clifton S.W."/>
            <person name="Comeron J.M."/>
            <person name="Costello J.C."/>
            <person name="Coyne J.A."/>
            <person name="Daub J."/>
            <person name="David R.G."/>
            <person name="Delcher A.L."/>
            <person name="Delehaunty K."/>
            <person name="Do C.B."/>
            <person name="Ebling H."/>
            <person name="Edwards K."/>
            <person name="Eickbush T."/>
            <person name="Evans J.D."/>
            <person name="Filipski A."/>
            <person name="Findeiss S."/>
            <person name="Freyhult E."/>
            <person name="Fulton L."/>
            <person name="Fulton R."/>
            <person name="Garcia A.C."/>
            <person name="Gardiner A."/>
            <person name="Garfield D.A."/>
            <person name="Garvin B.E."/>
            <person name="Gibson G."/>
            <person name="Gilbert D."/>
            <person name="Gnerre S."/>
            <person name="Godfrey J."/>
            <person name="Good R."/>
            <person name="Gotea V."/>
            <person name="Gravely B."/>
            <person name="Greenberg A.J."/>
            <person name="Griffiths-Jones S."/>
            <person name="Gross S."/>
            <person name="Guigo R."/>
            <person name="Gustafson E.A."/>
            <person name="Haerty W."/>
            <person name="Hahn M.W."/>
            <person name="Halligan D.L."/>
            <person name="Halpern A.L."/>
            <person name="Halter G.M."/>
            <person name="Han M.V."/>
            <person name="Heger A."/>
            <person name="Hillier L."/>
            <person name="Hinrichs A.S."/>
            <person name="Holmes I."/>
            <person name="Hoskins R.A."/>
            <person name="Hubisz M.J."/>
            <person name="Hultmark D."/>
            <person name="Huntley M.A."/>
            <person name="Jaffe D.B."/>
            <person name="Jagadeeshan S."/>
            <person name="Jeck W.R."/>
            <person name="Johnson J."/>
            <person name="Jones C.D."/>
            <person name="Jordan W.C."/>
            <person name="Karpen G.H."/>
            <person name="Kataoka E."/>
            <person name="Keightley P.D."/>
            <person name="Kheradpour P."/>
            <person name="Kirkness E.F."/>
            <person name="Koerich L.B."/>
            <person name="Kristiansen K."/>
            <person name="Kudrna D."/>
            <person name="Kulathinal R.J."/>
            <person name="Kumar S."/>
            <person name="Kwok R."/>
            <person name="Lander E."/>
            <person name="Langley C.H."/>
            <person name="Lapoint R."/>
            <person name="Lazzaro B.P."/>
            <person name="Lee S.J."/>
            <person name="Levesque L."/>
            <person name="Li R."/>
            <person name="Lin C.F."/>
            <person name="Lin M.F."/>
            <person name="Lindblad-Toh K."/>
            <person name="Llopart A."/>
            <person name="Long M."/>
            <person name="Low L."/>
            <person name="Lozovsky E."/>
            <person name="Lu J."/>
            <person name="Luo M."/>
            <person name="Machado C.A."/>
            <person name="Makalowski W."/>
            <person name="Marzo M."/>
            <person name="Matsuda M."/>
            <person name="Matzkin L."/>
            <person name="McAllister B."/>
            <person name="McBride C.S."/>
            <person name="McKernan B."/>
            <person name="McKernan K."/>
            <person name="Mendez-Lago M."/>
            <person name="Minx P."/>
            <person name="Mollenhauer M.U."/>
            <person name="Montooth K."/>
            <person name="Mount S.M."/>
            <person name="Mu X."/>
            <person name="Myers E."/>
            <person name="Negre B."/>
            <person name="Newfeld S."/>
            <person name="Nielsen R."/>
            <person name="Noor M.A."/>
            <person name="O'Grady P."/>
            <person name="Pachter L."/>
            <person name="Papaceit M."/>
            <person name="Parisi M.J."/>
            <person name="Parisi M."/>
            <person name="Parts L."/>
            <person name="Pedersen J.S."/>
            <person name="Pesole G."/>
            <person name="Phillippy A.M."/>
            <person name="Ponting C.P."/>
            <person name="Pop M."/>
            <person name="Porcelli D."/>
            <person name="Powell J.R."/>
            <person name="Prohaska S."/>
            <person name="Pruitt K."/>
            <person name="Puig M."/>
            <person name="Quesneville H."/>
            <person name="Ram K.R."/>
            <person name="Rand D."/>
            <person name="Rasmussen M.D."/>
            <person name="Reed L.K."/>
            <person name="Reenan R."/>
            <person name="Reily A."/>
            <person name="Remington K.A."/>
            <person name="Rieger T.T."/>
            <person name="Ritchie M.G."/>
            <person name="Robin C."/>
            <person name="Rogers Y.H."/>
            <person name="Rohde C."/>
            <person name="Rozas J."/>
            <person name="Rubenfield M.J."/>
            <person name="Ruiz A."/>
            <person name="Russo S."/>
            <person name="Salzberg S.L."/>
            <person name="Sanchez-Gracia A."/>
            <person name="Saranga D.J."/>
            <person name="Sato H."/>
            <person name="Schaeffer S.W."/>
            <person name="Schatz M.C."/>
            <person name="Schlenke T."/>
            <person name="Schwartz R."/>
            <person name="Segarra C."/>
            <person name="Singh R.S."/>
            <person name="Sirot L."/>
            <person name="Sirota M."/>
            <person name="Sisneros N.B."/>
            <person name="Smith C.D."/>
            <person name="Smith T.F."/>
            <person name="Spieth J."/>
            <person name="Stage D.E."/>
            <person name="Stark A."/>
            <person name="Stephan W."/>
            <person name="Strausberg R.L."/>
            <person name="Strempel S."/>
            <person name="Sturgill D."/>
            <person name="Sutton G."/>
            <person name="Sutton G.G."/>
            <person name="Tao W."/>
            <person name="Teichmann S."/>
            <person name="Tobari Y.N."/>
            <person name="Tomimura Y."/>
            <person name="Tsolas J.M."/>
            <person name="Valente V.L."/>
            <person name="Venter E."/>
            <person name="Venter J.C."/>
            <person name="Vicario S."/>
            <person name="Vieira F.G."/>
            <person name="Vilella A.J."/>
            <person name="Villasante A."/>
            <person name="Walenz B."/>
            <person name="Wang J."/>
            <person name="Wasserman M."/>
            <person name="Watts T."/>
            <person name="Wilson D."/>
            <person name="Wilson R.K."/>
            <person name="Wing R.A."/>
            <person name="Wolfner M.F."/>
            <person name="Wong A."/>
            <person name="Wong G.K."/>
            <person name="Wu C.I."/>
            <person name="Wu G."/>
            <person name="Yamamoto D."/>
            <person name="Yang H.P."/>
            <person name="Yang S.P."/>
            <person name="Yorke J.A."/>
            <person name="Yoshida K."/>
            <person name="Zdobnov E."/>
            <person name="Zhang P."/>
            <person name="Zhang Y."/>
            <person name="Zimin A.V."/>
            <person name="Baldwin J."/>
            <person name="Abdouelleil A."/>
            <person name="Abdulkadir J."/>
            <person name="Abebe A."/>
            <person name="Abera B."/>
            <person name="Abreu J."/>
            <person name="Acer S.C."/>
            <person name="Aftuck L."/>
            <person name="Alexander A."/>
            <person name="An P."/>
            <person name="Anderson E."/>
            <person name="Anderson S."/>
            <person name="Arachi H."/>
            <person name="Azer M."/>
            <person name="Bachantsang P."/>
            <person name="Barry A."/>
            <person name="Bayul T."/>
            <person name="Berlin A."/>
            <person name="Bessette D."/>
            <person name="Bloom T."/>
            <person name="Blye J."/>
            <person name="Boguslavskiy L."/>
            <person name="Bonnet C."/>
            <person name="Boukhgalter B."/>
            <person name="Bourzgui I."/>
            <person name="Brown A."/>
            <person name="Cahill P."/>
            <person name="Channer S."/>
            <person name="Cheshatsang Y."/>
            <person name="Chuda L."/>
            <person name="Citroen M."/>
            <person name="Collymore A."/>
            <person name="Cooke P."/>
            <person name="Costello M."/>
            <person name="D'Aco K."/>
            <person name="Daza R."/>
            <person name="De Haan G."/>
            <person name="DeGray S."/>
            <person name="DeMaso C."/>
            <person name="Dhargay N."/>
            <person name="Dooley K."/>
            <person name="Dooley E."/>
            <person name="Doricent M."/>
            <person name="Dorje P."/>
            <person name="Dorjee K."/>
            <person name="Dupes A."/>
            <person name="Elong R."/>
            <person name="Falk J."/>
            <person name="Farina A."/>
            <person name="Faro S."/>
            <person name="Ferguson D."/>
            <person name="Fisher S."/>
            <person name="Foley C.D."/>
            <person name="Franke A."/>
            <person name="Friedrich D."/>
            <person name="Gadbois L."/>
            <person name="Gearin G."/>
            <person name="Gearin C.R."/>
            <person name="Giannoukos G."/>
            <person name="Goode T."/>
            <person name="Graham J."/>
            <person name="Grandbois E."/>
            <person name="Grewal S."/>
            <person name="Gyaltsen K."/>
            <person name="Hafez N."/>
            <person name="Hagos B."/>
            <person name="Hall J."/>
            <person name="Henson C."/>
            <person name="Hollinger A."/>
            <person name="Honan T."/>
            <person name="Huard M.D."/>
            <person name="Hughes L."/>
            <person name="Hurhula B."/>
            <person name="Husby M.E."/>
            <person name="Kamat A."/>
            <person name="Kanga B."/>
            <person name="Kashin S."/>
            <person name="Khazanovich D."/>
            <person name="Kisner P."/>
            <person name="Lance K."/>
            <person name="Lara M."/>
            <person name="Lee W."/>
            <person name="Lennon N."/>
            <person name="Letendre F."/>
            <person name="LeVine R."/>
            <person name="Lipovsky A."/>
            <person name="Liu X."/>
            <person name="Liu J."/>
            <person name="Liu S."/>
            <person name="Lokyitsang T."/>
            <person name="Lokyitsang Y."/>
            <person name="Lubonja R."/>
            <person name="Lui A."/>
            <person name="MacDonald P."/>
            <person name="Magnisalis V."/>
            <person name="Maru K."/>
            <person name="Matthews C."/>
            <person name="McCusker W."/>
            <person name="McDonough S."/>
            <person name="Mehta T."/>
            <person name="Meldrim J."/>
            <person name="Meneus L."/>
            <person name="Mihai O."/>
            <person name="Mihalev A."/>
            <person name="Mihova T."/>
            <person name="Mittelman R."/>
            <person name="Mlenga V."/>
            <person name="Montmayeur A."/>
            <person name="Mulrain L."/>
            <person name="Navidi A."/>
            <person name="Naylor J."/>
            <person name="Negash T."/>
            <person name="Nguyen T."/>
            <person name="Nguyen N."/>
            <person name="Nicol R."/>
            <person name="Norbu C."/>
            <person name="Norbu N."/>
            <person name="Novod N."/>
            <person name="O'Neill B."/>
            <person name="Osman S."/>
            <person name="Markiewicz E."/>
            <person name="Oyono O.L."/>
            <person name="Patti C."/>
            <person name="Phunkhang P."/>
            <person name="Pierre F."/>
            <person name="Priest M."/>
            <person name="Raghuraman S."/>
            <person name="Rege F."/>
            <person name="Reyes R."/>
            <person name="Rise C."/>
            <person name="Rogov P."/>
            <person name="Ross K."/>
            <person name="Ryan E."/>
            <person name="Settipalli S."/>
            <person name="Shea T."/>
            <person name="Sherpa N."/>
            <person name="Shi L."/>
            <person name="Shih D."/>
            <person name="Sparrow T."/>
            <person name="Spaulding J."/>
            <person name="Stalker J."/>
            <person name="Stange-Thomann N."/>
            <person name="Stavropoulos S."/>
            <person name="Stone C."/>
            <person name="Strader C."/>
            <person name="Tesfaye S."/>
            <person name="Thomson T."/>
            <person name="Thoulutsang Y."/>
            <person name="Thoulutsang D."/>
            <person name="Topham K."/>
            <person name="Topping I."/>
            <person name="Tsamla T."/>
            <person name="Vassiliev H."/>
            <person name="Vo A."/>
            <person name="Wangchuk T."/>
            <person name="Wangdi T."/>
            <person name="Weiand M."/>
            <person name="Wilkinson J."/>
            <person name="Wilson A."/>
            <person name="Yadav S."/>
            <person name="Young G."/>
            <person name="Yu Q."/>
            <person name="Zembek L."/>
            <person name="Zhong D."/>
            <person name="Zimmer A."/>
            <person name="Zwirko Z."/>
            <person name="Jaffe D.B."/>
            <person name="Alvarez P."/>
            <person name="Brockman W."/>
            <person name="Butler J."/>
            <person name="Chin C."/>
            <person name="Gnerre S."/>
            <person name="Grabherr M."/>
            <person name="Kleber M."/>
            <person name="Mauceli E."/>
            <person name="MacCallum I."/>
        </authorList>
    </citation>
    <scope>NUCLEOTIDE SEQUENCE [LARGE SCALE GENOMIC DNA]</scope>
    <source>
        <strain evidence="3">Rob3c / Tucson 14021-0248.25</strain>
    </source>
</reference>
<feature type="region of interest" description="Disordered" evidence="1">
    <location>
        <begin position="1"/>
        <end position="89"/>
    </location>
</feature>
<dbReference type="AlphaFoldDB" id="B4IEW3"/>
<feature type="region of interest" description="Disordered" evidence="1">
    <location>
        <begin position="356"/>
        <end position="378"/>
    </location>
</feature>